<dbReference type="Ensembl" id="ENSTRUT00000065212.1">
    <property type="protein sequence ID" value="ENSTRUP00000080837.1"/>
    <property type="gene ID" value="ENSTRUG00000016678.3"/>
</dbReference>
<dbReference type="Pfam" id="PF13087">
    <property type="entry name" value="AAA_12"/>
    <property type="match status" value="1"/>
</dbReference>
<dbReference type="InterPro" id="IPR027417">
    <property type="entry name" value="P-loop_NTPase"/>
</dbReference>
<protein>
    <recommendedName>
        <fullName evidence="3">RNA helicase</fullName>
        <ecNumber evidence="3">3.6.4.13</ecNumber>
    </recommendedName>
</protein>
<reference evidence="14 15" key="1">
    <citation type="journal article" date="2011" name="Genome Biol. Evol.">
        <title>Integration of the genetic map and genome assembly of fugu facilitates insights into distinct features of genome evolution in teleosts and mammals.</title>
        <authorList>
            <person name="Kai W."/>
            <person name="Kikuchi K."/>
            <person name="Tohari S."/>
            <person name="Chew A.K."/>
            <person name="Tay A."/>
            <person name="Fujiwara A."/>
            <person name="Hosoya S."/>
            <person name="Suetake H."/>
            <person name="Naruse K."/>
            <person name="Brenner S."/>
            <person name="Suzuki Y."/>
            <person name="Venkatesh B."/>
        </authorList>
    </citation>
    <scope>NUCLEOTIDE SEQUENCE [LARGE SCALE GENOMIC DNA]</scope>
</reference>
<dbReference type="PANTHER" id="PTHR45418:SF1">
    <property type="entry name" value="CANCER_TESTIS ANTIGEN 55"/>
    <property type="match status" value="1"/>
</dbReference>
<evidence type="ECO:0000256" key="7">
    <source>
        <dbReference type="ARBA" id="ARBA00022806"/>
    </source>
</evidence>
<sequence>MNNPEGLCFLYQGGIENVRSVNGSVVTRLHLGQGMIDDAVRFTSAEVLGGVPLQPGDLVNYTAVRDGPHGGWKAIRVRMLFSTTQPPSKYACWCPRALNTCSSCYVPMKGDWVQAKYLIDPLQWTSQVQFVAPLRYSRLDQVIGVVQDKVFFSLDSLLLPSNYQPSPGHLVNLVMVESSQSLYSWRALCMAPLNVSKSEVPLQNIFENKEGVVVSDYGKFGNVMIGETRALVFWIENKGSDTQTLKCLEFAGWDSEAQFFLGSDSATQRQQRPPEGSAEEENNDVDKEIHPAGARREEKEVNILPGERLSIQIVCQTKSLGRCAELLLLHFSSFTMGRRLEVTVSSKEEDLLQPSYDSPTYSFSRRRLPDFLPSYSLPRALRDCVEAQMDVLVVQPCLGEALSSLNMQSRFSALLWLEELHAQKELKEFSINGALLKKGAGSLHLDVPGLAEGRPHLSIGDRVLLKKPQRNGTLMEFISYVTEICDESVSLRANSDFQHGYIGEPLDVEFSYNRLEKTFCRDLIHILKKFMAVMLLFPSRVTVQTPQWREKWLDESDENQTVSDNKVRKYLRFQDIFIVFSEPIPRIGQFFNPDLNPPQREAVKRILAGECRPLPYVLFGPPGTGKTITLIETILQVYHFLPNSRVLVCTPSNSAADLICLRLHQSGFLHAASLARVNASCRQEESIPEVLRLYSKAGEDVRHASYHRIVVSTCSSAGLFHNIGVQVGHFTHVFLDEAGQATEPEALIPIAFISERDGQIVLAGDPCQLGPVIKSKIAAAFGMGVSMLERLMANPLYSRHDWGYNPRLVTKLVYNYRSHEALLVLPSKLFYRGELCVRAPRAVVDSLCQWKSLPKKGFPLIFHGVRGTEMREGINPSWFNPVEAVQVMLYCCQLAKKLYNPVAVSDIGIIAPYRKQCEKIRILLGKVGLFDIKVGSVEEFQGQEFLIIIISTVRSNESLENNDLQSTLGFLSNPKRFNVAVTRSKALLLIVGNPHILINDPCFRAQLQYCYMNGAYVGCDPPPSLRDCRMYVNSASASVCTAAKLKRTFV</sequence>
<comment type="subcellular location">
    <subcellularLocation>
        <location evidence="1">Cytoplasm</location>
    </subcellularLocation>
</comment>
<evidence type="ECO:0000313" key="15">
    <source>
        <dbReference type="Proteomes" id="UP000005226"/>
    </source>
</evidence>
<feature type="domain" description="DNA2/NAM7 helicase helicase" evidence="11">
    <location>
        <begin position="707"/>
        <end position="776"/>
    </location>
</feature>
<keyword evidence="6" id="KW-0378">Hydrolase</keyword>
<accession>A0A674P523</accession>
<dbReference type="GO" id="GO:0016787">
    <property type="term" value="F:hydrolase activity"/>
    <property type="evidence" value="ECO:0007669"/>
    <property type="project" value="UniProtKB-KW"/>
</dbReference>
<evidence type="ECO:0000256" key="6">
    <source>
        <dbReference type="ARBA" id="ARBA00022801"/>
    </source>
</evidence>
<evidence type="ECO:0000256" key="5">
    <source>
        <dbReference type="ARBA" id="ARBA00022741"/>
    </source>
</evidence>
<evidence type="ECO:0000259" key="12">
    <source>
        <dbReference type="Pfam" id="PF13087"/>
    </source>
</evidence>
<dbReference type="InterPro" id="IPR049080">
    <property type="entry name" value="MOV-10-like_beta-barrel"/>
</dbReference>
<dbReference type="GO" id="GO:0005737">
    <property type="term" value="C:cytoplasm"/>
    <property type="evidence" value="ECO:0007669"/>
    <property type="project" value="UniProtKB-SubCell"/>
</dbReference>
<gene>
    <name evidence="14" type="primary">mov10l1</name>
</gene>
<dbReference type="CDD" id="cd18078">
    <property type="entry name" value="DEXXQc_Mov10L1"/>
    <property type="match status" value="1"/>
</dbReference>
<comment type="similarity">
    <text evidence="2">Belongs to the DNA2/NAM7 helicase family. SDE3 subfamily.</text>
</comment>
<comment type="catalytic activity">
    <reaction evidence="9">
        <text>ATP + H2O = ADP + phosphate + H(+)</text>
        <dbReference type="Rhea" id="RHEA:13065"/>
        <dbReference type="ChEBI" id="CHEBI:15377"/>
        <dbReference type="ChEBI" id="CHEBI:15378"/>
        <dbReference type="ChEBI" id="CHEBI:30616"/>
        <dbReference type="ChEBI" id="CHEBI:43474"/>
        <dbReference type="ChEBI" id="CHEBI:456216"/>
        <dbReference type="EC" id="3.6.4.13"/>
    </reaction>
</comment>
<evidence type="ECO:0000313" key="14">
    <source>
        <dbReference type="Ensembl" id="ENSTRUP00000080837.1"/>
    </source>
</evidence>
<dbReference type="GO" id="GO:0003724">
    <property type="term" value="F:RNA helicase activity"/>
    <property type="evidence" value="ECO:0007669"/>
    <property type="project" value="UniProtKB-EC"/>
</dbReference>
<evidence type="ECO:0000256" key="10">
    <source>
        <dbReference type="SAM" id="MobiDB-lite"/>
    </source>
</evidence>
<dbReference type="Pfam" id="PF21634">
    <property type="entry name" value="MOV-10_beta-barrel"/>
    <property type="match status" value="1"/>
</dbReference>
<name>A0A674P523_TAKRU</name>
<dbReference type="CDD" id="cd18808">
    <property type="entry name" value="SF1_C_Upf1"/>
    <property type="match status" value="1"/>
</dbReference>
<dbReference type="PANTHER" id="PTHR45418">
    <property type="entry name" value="CANCER/TESTIS ANTIGEN 55"/>
    <property type="match status" value="1"/>
</dbReference>
<reference evidence="14" key="3">
    <citation type="submission" date="2025-09" db="UniProtKB">
        <authorList>
            <consortium name="Ensembl"/>
        </authorList>
    </citation>
    <scope>IDENTIFICATION</scope>
</reference>
<dbReference type="Proteomes" id="UP000005226">
    <property type="component" value="Chromosome 9"/>
</dbReference>
<evidence type="ECO:0000256" key="9">
    <source>
        <dbReference type="ARBA" id="ARBA00047984"/>
    </source>
</evidence>
<evidence type="ECO:0000259" key="11">
    <source>
        <dbReference type="Pfam" id="PF13086"/>
    </source>
</evidence>
<evidence type="ECO:0000256" key="1">
    <source>
        <dbReference type="ARBA" id="ARBA00004496"/>
    </source>
</evidence>
<dbReference type="FunFam" id="3.40.50.300:FF:000864">
    <property type="entry name" value="Mov10-like RISC complex RNA helicase 1"/>
    <property type="match status" value="1"/>
</dbReference>
<feature type="domain" description="DNA2/NAM7 helicase-like C-terminal" evidence="12">
    <location>
        <begin position="785"/>
        <end position="994"/>
    </location>
</feature>
<feature type="domain" description="DNA2/NAM7 helicase helicase" evidence="11">
    <location>
        <begin position="595"/>
        <end position="685"/>
    </location>
</feature>
<dbReference type="Gene3D" id="3.40.50.300">
    <property type="entry name" value="P-loop containing nucleotide triphosphate hydrolases"/>
    <property type="match status" value="2"/>
</dbReference>
<dbReference type="EC" id="3.6.4.13" evidence="3"/>
<keyword evidence="5" id="KW-0547">Nucleotide-binding</keyword>
<dbReference type="InterPro" id="IPR041677">
    <property type="entry name" value="DNA2/NAM7_AAA_11"/>
</dbReference>
<dbReference type="GeneTree" id="ENSGT00940000165903"/>
<keyword evidence="8" id="KW-0067">ATP-binding</keyword>
<evidence type="ECO:0000256" key="4">
    <source>
        <dbReference type="ARBA" id="ARBA00022490"/>
    </source>
</evidence>
<keyword evidence="4" id="KW-0963">Cytoplasm</keyword>
<evidence type="ECO:0000259" key="13">
    <source>
        <dbReference type="Pfam" id="PF21634"/>
    </source>
</evidence>
<dbReference type="GO" id="GO:0005524">
    <property type="term" value="F:ATP binding"/>
    <property type="evidence" value="ECO:0007669"/>
    <property type="project" value="UniProtKB-KW"/>
</dbReference>
<evidence type="ECO:0000256" key="8">
    <source>
        <dbReference type="ARBA" id="ARBA00022840"/>
    </source>
</evidence>
<feature type="domain" description="Helicase MOV-10-like beta-barrel" evidence="13">
    <location>
        <begin position="437"/>
        <end position="503"/>
    </location>
</feature>
<proteinExistence type="inferred from homology"/>
<evidence type="ECO:0000256" key="3">
    <source>
        <dbReference type="ARBA" id="ARBA00012552"/>
    </source>
</evidence>
<organism evidence="14 15">
    <name type="scientific">Takifugu rubripes</name>
    <name type="common">Japanese pufferfish</name>
    <name type="synonym">Fugu rubripes</name>
    <dbReference type="NCBI Taxonomy" id="31033"/>
    <lineage>
        <taxon>Eukaryota</taxon>
        <taxon>Metazoa</taxon>
        <taxon>Chordata</taxon>
        <taxon>Craniata</taxon>
        <taxon>Vertebrata</taxon>
        <taxon>Euteleostomi</taxon>
        <taxon>Actinopterygii</taxon>
        <taxon>Neopterygii</taxon>
        <taxon>Teleostei</taxon>
        <taxon>Neoteleostei</taxon>
        <taxon>Acanthomorphata</taxon>
        <taxon>Eupercaria</taxon>
        <taxon>Tetraodontiformes</taxon>
        <taxon>Tetradontoidea</taxon>
        <taxon>Tetraodontidae</taxon>
        <taxon>Takifugu</taxon>
    </lineage>
</organism>
<keyword evidence="15" id="KW-1185">Reference proteome</keyword>
<keyword evidence="7" id="KW-0347">Helicase</keyword>
<feature type="region of interest" description="Disordered" evidence="10">
    <location>
        <begin position="264"/>
        <end position="284"/>
    </location>
</feature>
<dbReference type="Pfam" id="PF13086">
    <property type="entry name" value="AAA_11"/>
    <property type="match status" value="2"/>
</dbReference>
<dbReference type="InterPro" id="IPR041679">
    <property type="entry name" value="DNA2/NAM7-like_C"/>
</dbReference>
<dbReference type="InterPro" id="IPR047187">
    <property type="entry name" value="SF1_C_Upf1"/>
</dbReference>
<evidence type="ECO:0000256" key="2">
    <source>
        <dbReference type="ARBA" id="ARBA00005601"/>
    </source>
</evidence>
<dbReference type="AlphaFoldDB" id="A0A674P523"/>
<reference evidence="14" key="2">
    <citation type="submission" date="2025-08" db="UniProtKB">
        <authorList>
            <consortium name="Ensembl"/>
        </authorList>
    </citation>
    <scope>IDENTIFICATION</scope>
</reference>
<dbReference type="SUPFAM" id="SSF52540">
    <property type="entry name" value="P-loop containing nucleoside triphosphate hydrolases"/>
    <property type="match status" value="1"/>
</dbReference>